<accession>A0A1J5QS41</accession>
<feature type="transmembrane region" description="Helical" evidence="2">
    <location>
        <begin position="175"/>
        <end position="195"/>
    </location>
</feature>
<reference evidence="3" key="1">
    <citation type="submission" date="2016-10" db="EMBL/GenBank/DDBJ databases">
        <title>Sequence of Gallionella enrichment culture.</title>
        <authorList>
            <person name="Poehlein A."/>
            <person name="Muehling M."/>
            <person name="Daniel R."/>
        </authorList>
    </citation>
    <scope>NUCLEOTIDE SEQUENCE</scope>
</reference>
<evidence type="ECO:0000256" key="1">
    <source>
        <dbReference type="SAM" id="MobiDB-lite"/>
    </source>
</evidence>
<gene>
    <name evidence="3" type="ORF">GALL_319780</name>
</gene>
<feature type="region of interest" description="Disordered" evidence="1">
    <location>
        <begin position="135"/>
        <end position="168"/>
    </location>
</feature>
<feature type="compositionally biased region" description="Basic residues" evidence="1">
    <location>
        <begin position="195"/>
        <end position="206"/>
    </location>
</feature>
<comment type="caution">
    <text evidence="3">The sequence shown here is derived from an EMBL/GenBank/DDBJ whole genome shotgun (WGS) entry which is preliminary data.</text>
</comment>
<evidence type="ECO:0000313" key="3">
    <source>
        <dbReference type="EMBL" id="OIQ86170.1"/>
    </source>
</evidence>
<keyword evidence="2" id="KW-1133">Transmembrane helix</keyword>
<dbReference type="EMBL" id="MLJW01000496">
    <property type="protein sequence ID" value="OIQ86170.1"/>
    <property type="molecule type" value="Genomic_DNA"/>
</dbReference>
<feature type="compositionally biased region" description="Low complexity" evidence="1">
    <location>
        <begin position="135"/>
        <end position="162"/>
    </location>
</feature>
<dbReference type="AlphaFoldDB" id="A0A1J5QS41"/>
<proteinExistence type="predicted"/>
<protein>
    <submittedName>
        <fullName evidence="3">Uncharacterized protein</fullName>
    </submittedName>
</protein>
<sequence length="217" mass="22008">MPSIIGLAHGFAVAWTDTTGGAARTHVARNDTGCWAQVAAPPADGTRLLPTLAVVDRSLVLFQAGLSPTGLTCYTWQQLGSGWVSLATDVGGDATQMQELGELLGLAVGPDASHLTAVPVATAGGSALLVTAVTPTPATRPSPTATSPLTSPSTGPSSPPLAVVGQQRSHGPGTVTLLLAGSGVLLLLLAAGSAARRRRRRTRKNHRDPIEPSAGHQ</sequence>
<evidence type="ECO:0000256" key="2">
    <source>
        <dbReference type="SAM" id="Phobius"/>
    </source>
</evidence>
<keyword evidence="2" id="KW-0812">Transmembrane</keyword>
<name>A0A1J5QS41_9ZZZZ</name>
<organism evidence="3">
    <name type="scientific">mine drainage metagenome</name>
    <dbReference type="NCBI Taxonomy" id="410659"/>
    <lineage>
        <taxon>unclassified sequences</taxon>
        <taxon>metagenomes</taxon>
        <taxon>ecological metagenomes</taxon>
    </lineage>
</organism>
<keyword evidence="2" id="KW-0472">Membrane</keyword>
<feature type="region of interest" description="Disordered" evidence="1">
    <location>
        <begin position="195"/>
        <end position="217"/>
    </location>
</feature>